<keyword evidence="7" id="KW-1185">Reference proteome</keyword>
<keyword evidence="3" id="KW-0732">Signal</keyword>
<proteinExistence type="inferred from homology"/>
<dbReference type="InParanoid" id="A0A4W3HPJ0"/>
<dbReference type="InterPro" id="IPR012674">
    <property type="entry name" value="Calycin"/>
</dbReference>
<gene>
    <name evidence="6" type="primary">LOC103181025</name>
</gene>
<reference evidence="6" key="5">
    <citation type="submission" date="2025-09" db="UniProtKB">
        <authorList>
            <consortium name="Ensembl"/>
        </authorList>
    </citation>
    <scope>IDENTIFICATION</scope>
</reference>
<reference evidence="6" key="4">
    <citation type="submission" date="2025-08" db="UniProtKB">
        <authorList>
            <consortium name="Ensembl"/>
        </authorList>
    </citation>
    <scope>IDENTIFICATION</scope>
</reference>
<feature type="domain" description="Lipocalin/cytosolic fatty-acid binding" evidence="5">
    <location>
        <begin position="123"/>
        <end position="190"/>
    </location>
</feature>
<protein>
    <submittedName>
        <fullName evidence="6">Apolipoprotein D-like</fullName>
    </submittedName>
</protein>
<dbReference type="InterPro" id="IPR022271">
    <property type="entry name" value="Lipocalin_ApoD"/>
</dbReference>
<dbReference type="InterPro" id="IPR003057">
    <property type="entry name" value="Invtbrt_color"/>
</dbReference>
<dbReference type="Ensembl" id="ENSCMIT00000019541.1">
    <property type="protein sequence ID" value="ENSCMIP00000019178.1"/>
    <property type="gene ID" value="ENSCMIG00000008971.1"/>
</dbReference>
<evidence type="ECO:0000256" key="2">
    <source>
        <dbReference type="ARBA" id="ARBA00023157"/>
    </source>
</evidence>
<dbReference type="PIRSF" id="PIRSF036893">
    <property type="entry name" value="Lipocalin_ApoD"/>
    <property type="match status" value="1"/>
</dbReference>
<accession>A0A4W3HPJ0</accession>
<dbReference type="GO" id="GO:0006629">
    <property type="term" value="P:lipid metabolic process"/>
    <property type="evidence" value="ECO:0007669"/>
    <property type="project" value="TreeGrafter"/>
</dbReference>
<evidence type="ECO:0000259" key="5">
    <source>
        <dbReference type="Pfam" id="PF00061"/>
    </source>
</evidence>
<evidence type="ECO:0000256" key="4">
    <source>
        <dbReference type="RuleBase" id="RU003695"/>
    </source>
</evidence>
<dbReference type="GeneTree" id="ENSGT00940000172814"/>
<dbReference type="GO" id="GO:0000302">
    <property type="term" value="P:response to reactive oxygen species"/>
    <property type="evidence" value="ECO:0007669"/>
    <property type="project" value="TreeGrafter"/>
</dbReference>
<dbReference type="Pfam" id="PF00061">
    <property type="entry name" value="Lipocalin"/>
    <property type="match status" value="1"/>
</dbReference>
<reference evidence="7" key="2">
    <citation type="journal article" date="2007" name="PLoS Biol.">
        <title>Survey sequencing and comparative analysis of the elephant shark (Callorhinchus milii) genome.</title>
        <authorList>
            <person name="Venkatesh B."/>
            <person name="Kirkness E.F."/>
            <person name="Loh Y.H."/>
            <person name="Halpern A.L."/>
            <person name="Lee A.P."/>
            <person name="Johnson J."/>
            <person name="Dandona N."/>
            <person name="Viswanathan L.D."/>
            <person name="Tay A."/>
            <person name="Venter J.C."/>
            <person name="Strausberg R.L."/>
            <person name="Brenner S."/>
        </authorList>
    </citation>
    <scope>NUCLEOTIDE SEQUENCE [LARGE SCALE GENOMIC DNA]</scope>
</reference>
<dbReference type="AlphaFoldDB" id="A0A4W3HPJ0"/>
<dbReference type="PRINTS" id="PR01273">
    <property type="entry name" value="INVTBRTCOLOR"/>
</dbReference>
<comment type="similarity">
    <text evidence="1 3 4">Belongs to the calycin superfamily. Lipocalin family.</text>
</comment>
<feature type="chain" id="PRO_5021524210" evidence="3">
    <location>
        <begin position="23"/>
        <end position="194"/>
    </location>
</feature>
<evidence type="ECO:0000256" key="3">
    <source>
        <dbReference type="PIRNR" id="PIRNR036893"/>
    </source>
</evidence>
<dbReference type="PROSITE" id="PS00213">
    <property type="entry name" value="LIPOCALIN"/>
    <property type="match status" value="1"/>
</dbReference>
<reference evidence="7" key="3">
    <citation type="journal article" date="2014" name="Nature">
        <title>Elephant shark genome provides unique insights into gnathostome evolution.</title>
        <authorList>
            <consortium name="International Elephant Shark Genome Sequencing Consortium"/>
            <person name="Venkatesh B."/>
            <person name="Lee A.P."/>
            <person name="Ravi V."/>
            <person name="Maurya A.K."/>
            <person name="Lian M.M."/>
            <person name="Swann J.B."/>
            <person name="Ohta Y."/>
            <person name="Flajnik M.F."/>
            <person name="Sutoh Y."/>
            <person name="Kasahara M."/>
            <person name="Hoon S."/>
            <person name="Gangu V."/>
            <person name="Roy S.W."/>
            <person name="Irimia M."/>
            <person name="Korzh V."/>
            <person name="Kondrychyn I."/>
            <person name="Lim Z.W."/>
            <person name="Tay B.H."/>
            <person name="Tohari S."/>
            <person name="Kong K.W."/>
            <person name="Ho S."/>
            <person name="Lorente-Galdos B."/>
            <person name="Quilez J."/>
            <person name="Marques-Bonet T."/>
            <person name="Raney B.J."/>
            <person name="Ingham P.W."/>
            <person name="Tay A."/>
            <person name="Hillier L.W."/>
            <person name="Minx P."/>
            <person name="Boehm T."/>
            <person name="Wilson R.K."/>
            <person name="Brenner S."/>
            <person name="Warren W.C."/>
        </authorList>
    </citation>
    <scope>NUCLEOTIDE SEQUENCE [LARGE SCALE GENOMIC DNA]</scope>
</reference>
<dbReference type="Proteomes" id="UP000314986">
    <property type="component" value="Unassembled WGS sequence"/>
</dbReference>
<evidence type="ECO:0000313" key="6">
    <source>
        <dbReference type="Ensembl" id="ENSCMIP00000019178.1"/>
    </source>
</evidence>
<evidence type="ECO:0000313" key="7">
    <source>
        <dbReference type="Proteomes" id="UP000314986"/>
    </source>
</evidence>
<dbReference type="OMA" id="QNEKDCK"/>
<dbReference type="GO" id="GO:0005737">
    <property type="term" value="C:cytoplasm"/>
    <property type="evidence" value="ECO:0007669"/>
    <property type="project" value="TreeGrafter"/>
</dbReference>
<sequence length="194" mass="22230">MQEMLLTLLVATLCFTKTRVRASCANPRVQKEFNIEEYVGTWYEIERLSPNGKAPKCSSETYMDDSNGMLRILIQEITENGEMVKYDAQMFKESQKEPAKRIIIPCNDNVFCAVFLGISAALNYFVLSTDYRNYSLVYSCHGFPGKYSNKKAWILSRERTLSANITSRLRNILTSNKIDTEHMIVTDQSDCPSF</sequence>
<reference evidence="7" key="1">
    <citation type="journal article" date="2006" name="Science">
        <title>Ancient noncoding elements conserved in the human genome.</title>
        <authorList>
            <person name="Venkatesh B."/>
            <person name="Kirkness E.F."/>
            <person name="Loh Y.H."/>
            <person name="Halpern A.L."/>
            <person name="Lee A.P."/>
            <person name="Johnson J."/>
            <person name="Dandona N."/>
            <person name="Viswanathan L.D."/>
            <person name="Tay A."/>
            <person name="Venter J.C."/>
            <person name="Strausberg R.L."/>
            <person name="Brenner S."/>
        </authorList>
    </citation>
    <scope>NUCLEOTIDE SEQUENCE [LARGE SCALE GENOMIC DNA]</scope>
</reference>
<evidence type="ECO:0000256" key="1">
    <source>
        <dbReference type="ARBA" id="ARBA00006889"/>
    </source>
</evidence>
<keyword evidence="2" id="KW-1015">Disulfide bond</keyword>
<dbReference type="InterPro" id="IPR000566">
    <property type="entry name" value="Lipocln_cytosolic_FA-bd_dom"/>
</dbReference>
<dbReference type="InterPro" id="IPR022272">
    <property type="entry name" value="Lipocalin_CS"/>
</dbReference>
<dbReference type="PANTHER" id="PTHR10612:SF34">
    <property type="entry name" value="APOLIPOPROTEIN D"/>
    <property type="match status" value="1"/>
</dbReference>
<feature type="signal peptide" evidence="3">
    <location>
        <begin position="1"/>
        <end position="22"/>
    </location>
</feature>
<dbReference type="Gene3D" id="2.40.128.20">
    <property type="match status" value="1"/>
</dbReference>
<dbReference type="GO" id="GO:0031409">
    <property type="term" value="F:pigment binding"/>
    <property type="evidence" value="ECO:0007669"/>
    <property type="project" value="InterPro"/>
</dbReference>
<name>A0A4W3HPJ0_CALMI</name>
<organism evidence="6 7">
    <name type="scientific">Callorhinchus milii</name>
    <name type="common">Ghost shark</name>
    <dbReference type="NCBI Taxonomy" id="7868"/>
    <lineage>
        <taxon>Eukaryota</taxon>
        <taxon>Metazoa</taxon>
        <taxon>Chordata</taxon>
        <taxon>Craniata</taxon>
        <taxon>Vertebrata</taxon>
        <taxon>Chondrichthyes</taxon>
        <taxon>Holocephali</taxon>
        <taxon>Chimaeriformes</taxon>
        <taxon>Callorhinchidae</taxon>
        <taxon>Callorhinchus</taxon>
    </lineage>
</organism>
<dbReference type="SUPFAM" id="SSF50814">
    <property type="entry name" value="Lipocalins"/>
    <property type="match status" value="1"/>
</dbReference>
<dbReference type="PANTHER" id="PTHR10612">
    <property type="entry name" value="APOLIPOPROTEIN D"/>
    <property type="match status" value="1"/>
</dbReference>